<organism evidence="2 3">
    <name type="scientific">Marivita geojedonensis</name>
    <dbReference type="NCBI Taxonomy" id="1123756"/>
    <lineage>
        <taxon>Bacteria</taxon>
        <taxon>Pseudomonadati</taxon>
        <taxon>Pseudomonadota</taxon>
        <taxon>Alphaproteobacteria</taxon>
        <taxon>Rhodobacterales</taxon>
        <taxon>Roseobacteraceae</taxon>
        <taxon>Marivita</taxon>
    </lineage>
</organism>
<dbReference type="STRING" id="1123756.MGEO_17970"/>
<gene>
    <name evidence="2" type="ORF">MGEO_17970</name>
</gene>
<name>A0A1X4NF95_9RHOB</name>
<accession>A0A1X4NF95</accession>
<proteinExistence type="predicted"/>
<evidence type="ECO:0000313" key="2">
    <source>
        <dbReference type="EMBL" id="OSQ45605.1"/>
    </source>
</evidence>
<comment type="caution">
    <text evidence="2">The sequence shown here is derived from an EMBL/GenBank/DDBJ whole genome shotgun (WGS) entry which is preliminary data.</text>
</comment>
<dbReference type="OrthoDB" id="7433551at2"/>
<dbReference type="Pfam" id="PF08239">
    <property type="entry name" value="SH3_3"/>
    <property type="match status" value="1"/>
</dbReference>
<dbReference type="Gene3D" id="2.30.30.40">
    <property type="entry name" value="SH3 Domains"/>
    <property type="match status" value="1"/>
</dbReference>
<feature type="domain" description="SH3b" evidence="1">
    <location>
        <begin position="123"/>
        <end position="187"/>
    </location>
</feature>
<evidence type="ECO:0000313" key="3">
    <source>
        <dbReference type="Proteomes" id="UP000193926"/>
    </source>
</evidence>
<dbReference type="EMBL" id="JFKC01000026">
    <property type="protein sequence ID" value="OSQ45605.1"/>
    <property type="molecule type" value="Genomic_DNA"/>
</dbReference>
<protein>
    <recommendedName>
        <fullName evidence="1">SH3b domain-containing protein</fullName>
    </recommendedName>
</protein>
<reference evidence="2 3" key="1">
    <citation type="submission" date="2014-03" db="EMBL/GenBank/DDBJ databases">
        <title>The draft genome sequence of Marivita geojedonensis KCTC 23882.</title>
        <authorList>
            <person name="Lai Q."/>
            <person name="Shao Z."/>
        </authorList>
    </citation>
    <scope>NUCLEOTIDE SEQUENCE [LARGE SCALE GENOMIC DNA]</scope>
    <source>
        <strain evidence="2 3">DPG-138</strain>
    </source>
</reference>
<keyword evidence="3" id="KW-1185">Reference proteome</keyword>
<dbReference type="Proteomes" id="UP000193926">
    <property type="component" value="Unassembled WGS sequence"/>
</dbReference>
<dbReference type="InterPro" id="IPR003646">
    <property type="entry name" value="SH3-like_bac-type"/>
</dbReference>
<dbReference type="SMART" id="SM00287">
    <property type="entry name" value="SH3b"/>
    <property type="match status" value="1"/>
</dbReference>
<dbReference type="RefSeq" id="WP_085640988.1">
    <property type="nucleotide sequence ID" value="NZ_JFKC01000026.1"/>
</dbReference>
<sequence>MNKYILVAFAFLGVGFYELSGGSDFEPGTNSLVVFAEPKPAAPKEKPALVARADTSEPSLTDIAPTRAPARAVVESAPDESVAGLALVKLTPSESPDLPLETETVAAPAEAEILPEPVAQSEPDLRFVDGDTVNLRGGPGTNFAVVGKLYRNDMVEVLKDEGNGWLHLRDTLTGDEGWMADWLVTAAN</sequence>
<dbReference type="AlphaFoldDB" id="A0A1X4NF95"/>
<evidence type="ECO:0000259" key="1">
    <source>
        <dbReference type="SMART" id="SM00287"/>
    </source>
</evidence>